<dbReference type="Gene3D" id="3.40.50.2300">
    <property type="match status" value="2"/>
</dbReference>
<dbReference type="Proteomes" id="UP001174909">
    <property type="component" value="Unassembled WGS sequence"/>
</dbReference>
<dbReference type="InterPro" id="IPR028082">
    <property type="entry name" value="Peripla_BP_I"/>
</dbReference>
<keyword evidence="6 11" id="KW-0675">Receptor</keyword>
<evidence type="ECO:0000256" key="7">
    <source>
        <dbReference type="ARBA" id="ARBA00023180"/>
    </source>
</evidence>
<dbReference type="EMBL" id="CASHTH010000037">
    <property type="protein sequence ID" value="CAI7989813.1"/>
    <property type="molecule type" value="Genomic_DNA"/>
</dbReference>
<evidence type="ECO:0000313" key="11">
    <source>
        <dbReference type="EMBL" id="CAI7989813.1"/>
    </source>
</evidence>
<dbReference type="PANTHER" id="PTHR10519:SF20">
    <property type="entry name" value="G-PROTEIN COUPLED RECEPTOR 156-RELATED"/>
    <property type="match status" value="1"/>
</dbReference>
<feature type="domain" description="Receptor ligand binding region" evidence="10">
    <location>
        <begin position="6"/>
        <end position="354"/>
    </location>
</feature>
<dbReference type="AlphaFoldDB" id="A0AA35QSN2"/>
<evidence type="ECO:0000256" key="3">
    <source>
        <dbReference type="ARBA" id="ARBA00022989"/>
    </source>
</evidence>
<sequence length="374" mass="42762">QCNRQTALSSYFSQLKNPPIKIGWVGSGCSTATEPTAELTHFYNITQLSCVSSSPDLQNRERFRYYFQLVATNLLGAHGFFGIIQHFGWRKVRLVAQDENVFTATMDVLKDMLDKNAVEYTEVRFRSEETVPSINAFNSETRIYVLAMDIPHARDALCEAYRRGFHYPKYVIITFGGYVRQWWEMDAPSTNCTAEERAQVLLYSLAAVPSQLPREQDEYTAEPNITLSEFNSLYHEVVRRGINSQNNLEEFTDYIFPYAYQCNEATLAYAYALSKTIADLAENETLNREAAEESGLPEGETFTMANFTYANSAVVSRMSEHLQNTMFPGISGNDVRFNHEGIRDIDQVRILQYQLNDDGMCIMTHSMWLLLLLS</sequence>
<keyword evidence="12" id="KW-1185">Reference proteome</keyword>
<evidence type="ECO:0000256" key="8">
    <source>
        <dbReference type="ARBA" id="ARBA00023224"/>
    </source>
</evidence>
<keyword evidence="4" id="KW-0297">G-protein coupled receptor</keyword>
<accession>A0AA35QSN2</accession>
<reference evidence="11" key="1">
    <citation type="submission" date="2023-03" db="EMBL/GenBank/DDBJ databases">
        <authorList>
            <person name="Steffen K."/>
            <person name="Cardenas P."/>
        </authorList>
    </citation>
    <scope>NUCLEOTIDE SEQUENCE</scope>
</reference>
<evidence type="ECO:0000256" key="6">
    <source>
        <dbReference type="ARBA" id="ARBA00023170"/>
    </source>
</evidence>
<dbReference type="InterPro" id="IPR001828">
    <property type="entry name" value="ANF_lig-bd_rcpt"/>
</dbReference>
<feature type="non-terminal residue" evidence="11">
    <location>
        <position position="1"/>
    </location>
</feature>
<comment type="subcellular location">
    <subcellularLocation>
        <location evidence="1">Membrane</location>
    </subcellularLocation>
</comment>
<keyword evidence="8" id="KW-0807">Transducer</keyword>
<keyword evidence="7" id="KW-0325">Glycoprotein</keyword>
<dbReference type="GO" id="GO:0004965">
    <property type="term" value="F:G protein-coupled GABA receptor activity"/>
    <property type="evidence" value="ECO:0007669"/>
    <property type="project" value="InterPro"/>
</dbReference>
<dbReference type="GO" id="GO:0007214">
    <property type="term" value="P:gamma-aminobutyric acid signaling pathway"/>
    <property type="evidence" value="ECO:0007669"/>
    <property type="project" value="TreeGrafter"/>
</dbReference>
<comment type="caution">
    <text evidence="11">The sequence shown here is derived from an EMBL/GenBank/DDBJ whole genome shotgun (WGS) entry which is preliminary data.</text>
</comment>
<dbReference type="PANTHER" id="PTHR10519">
    <property type="entry name" value="GABA-B RECEPTOR"/>
    <property type="match status" value="1"/>
</dbReference>
<evidence type="ECO:0000256" key="1">
    <source>
        <dbReference type="ARBA" id="ARBA00004370"/>
    </source>
</evidence>
<feature type="transmembrane region" description="Helical" evidence="9">
    <location>
        <begin position="65"/>
        <end position="84"/>
    </location>
</feature>
<evidence type="ECO:0000256" key="2">
    <source>
        <dbReference type="ARBA" id="ARBA00022692"/>
    </source>
</evidence>
<evidence type="ECO:0000259" key="10">
    <source>
        <dbReference type="Pfam" id="PF01094"/>
    </source>
</evidence>
<gene>
    <name evidence="11" type="ORF">GBAR_LOCUS338</name>
</gene>
<evidence type="ECO:0000313" key="12">
    <source>
        <dbReference type="Proteomes" id="UP001174909"/>
    </source>
</evidence>
<keyword evidence="2 9" id="KW-0812">Transmembrane</keyword>
<dbReference type="PRINTS" id="PR01176">
    <property type="entry name" value="GABABRECEPTR"/>
</dbReference>
<keyword evidence="5 9" id="KW-0472">Membrane</keyword>
<dbReference type="GO" id="GO:0038039">
    <property type="term" value="C:G protein-coupled receptor heterodimeric complex"/>
    <property type="evidence" value="ECO:0007669"/>
    <property type="project" value="TreeGrafter"/>
</dbReference>
<name>A0AA35QSN2_GEOBA</name>
<dbReference type="Pfam" id="PF01094">
    <property type="entry name" value="ANF_receptor"/>
    <property type="match status" value="1"/>
</dbReference>
<organism evidence="11 12">
    <name type="scientific">Geodia barretti</name>
    <name type="common">Barrett's horny sponge</name>
    <dbReference type="NCBI Taxonomy" id="519541"/>
    <lineage>
        <taxon>Eukaryota</taxon>
        <taxon>Metazoa</taxon>
        <taxon>Porifera</taxon>
        <taxon>Demospongiae</taxon>
        <taxon>Heteroscleromorpha</taxon>
        <taxon>Tetractinellida</taxon>
        <taxon>Astrophorina</taxon>
        <taxon>Geodiidae</taxon>
        <taxon>Geodia</taxon>
    </lineage>
</organism>
<dbReference type="SUPFAM" id="SSF53822">
    <property type="entry name" value="Periplasmic binding protein-like I"/>
    <property type="match status" value="1"/>
</dbReference>
<evidence type="ECO:0000256" key="4">
    <source>
        <dbReference type="ARBA" id="ARBA00023040"/>
    </source>
</evidence>
<evidence type="ECO:0000256" key="5">
    <source>
        <dbReference type="ARBA" id="ARBA00023136"/>
    </source>
</evidence>
<protein>
    <submittedName>
        <fullName evidence="11">Gamma-aminobutyric acid type B receptor subunit 1</fullName>
    </submittedName>
</protein>
<dbReference type="InterPro" id="IPR002455">
    <property type="entry name" value="GPCR3_GABA-B"/>
</dbReference>
<keyword evidence="3 9" id="KW-1133">Transmembrane helix</keyword>
<proteinExistence type="predicted"/>
<evidence type="ECO:0000256" key="9">
    <source>
        <dbReference type="SAM" id="Phobius"/>
    </source>
</evidence>